<evidence type="ECO:0000256" key="1">
    <source>
        <dbReference type="SAM" id="Phobius"/>
    </source>
</evidence>
<dbReference type="Proteomes" id="UP000215452">
    <property type="component" value="Chromosome"/>
</dbReference>
<gene>
    <name evidence="2" type="ORF">CIB43_00668</name>
</gene>
<organism evidence="2 3">
    <name type="scientific">Mesomycoplasma hyopneumoniae</name>
    <name type="common">Mycoplasma hyopneumoniae</name>
    <dbReference type="NCBI Taxonomy" id="2099"/>
    <lineage>
        <taxon>Bacteria</taxon>
        <taxon>Bacillati</taxon>
        <taxon>Mycoplasmatota</taxon>
        <taxon>Mycoplasmoidales</taxon>
        <taxon>Metamycoplasmataceae</taxon>
        <taxon>Mesomycoplasma</taxon>
    </lineage>
</organism>
<protein>
    <submittedName>
        <fullName evidence="2">Uncharacterized protein</fullName>
    </submittedName>
</protein>
<name>A0A223MAS0_MESHO</name>
<dbReference type="AlphaFoldDB" id="A0A223MAS0"/>
<keyword evidence="1" id="KW-0812">Transmembrane</keyword>
<keyword evidence="1" id="KW-0472">Membrane</keyword>
<accession>A0A223MAS0</accession>
<evidence type="ECO:0000313" key="3">
    <source>
        <dbReference type="Proteomes" id="UP000215452"/>
    </source>
</evidence>
<reference evidence="2 3" key="1">
    <citation type="submission" date="2017-08" db="EMBL/GenBank/DDBJ databases">
        <title>The complete genome sequence of a Mycoplasma hyopneumoniae isolate in Korea.</title>
        <authorList>
            <person name="Han J."/>
            <person name="Lee N."/>
        </authorList>
    </citation>
    <scope>NUCLEOTIDE SEQUENCE [LARGE SCALE GENOMIC DNA]</scope>
    <source>
        <strain evidence="2 3">KM014</strain>
    </source>
</reference>
<keyword evidence="1" id="KW-1133">Transmembrane helix</keyword>
<dbReference type="RefSeq" id="WP_011206209.1">
    <property type="nucleotide sequence ID" value="NZ_LR214992.1"/>
</dbReference>
<dbReference type="EMBL" id="CP022714">
    <property type="protein sequence ID" value="ASU14556.1"/>
    <property type="molecule type" value="Genomic_DNA"/>
</dbReference>
<sequence length="158" mass="18530">MRKAHIVSLVILIGALIGFGFITYKLQSHITPKKQIAITISHGVRNPGTKFFDYGVNWQKVFQEFDVIRGYDISKYNLDLTVKNDQQVELKPSGFLTKIEKISLKNAEKLKISREIVEKIRDFLKENKNKKLTWKELEWKLEVDFETLKKLQENFTLD</sequence>
<dbReference type="NCBIfam" id="NF045978">
    <property type="entry name" value="ComEA_MAG0490"/>
    <property type="match status" value="1"/>
</dbReference>
<proteinExistence type="predicted"/>
<feature type="transmembrane region" description="Helical" evidence="1">
    <location>
        <begin position="6"/>
        <end position="24"/>
    </location>
</feature>
<evidence type="ECO:0000313" key="2">
    <source>
        <dbReference type="EMBL" id="ASU14556.1"/>
    </source>
</evidence>